<dbReference type="Gene3D" id="3.40.390.10">
    <property type="entry name" value="Collagenase (Catalytic Domain)"/>
    <property type="match status" value="1"/>
</dbReference>
<keyword evidence="1" id="KW-0472">Membrane</keyword>
<evidence type="ECO:0000256" key="1">
    <source>
        <dbReference type="SAM" id="Phobius"/>
    </source>
</evidence>
<organism evidence="2 3">
    <name type="scientific">Candidatus Woesebacteria bacterium RBG_13_34_9</name>
    <dbReference type="NCBI Taxonomy" id="1802477"/>
    <lineage>
        <taxon>Bacteria</taxon>
        <taxon>Candidatus Woeseibacteriota</taxon>
    </lineage>
</organism>
<dbReference type="InterPro" id="IPR010428">
    <property type="entry name" value="Zincin_1"/>
</dbReference>
<dbReference type="SUPFAM" id="SSF55486">
    <property type="entry name" value="Metalloproteases ('zincins'), catalytic domain"/>
    <property type="match status" value="1"/>
</dbReference>
<protein>
    <recommendedName>
        <fullName evidence="4">Peptidase M10 metallopeptidase domain-containing protein</fullName>
    </recommendedName>
</protein>
<sequence>MRFLKILIVFIFFFAILSSVFVIYLAKLKGQSFFGKIAREELIRHTFILSYANFNAPGDMKFLYLNPKTNSLEVNLRFNNNFAPDEDVEVWIKNMVKETTGKIAVINRFDNLNIAQNSLSDYELTNLEKEINKSHAIKLNIIYVPSYKEKESLAGIVLSRDTIFIFRKAIDTLSEDKKTLKRLEKSTIMHEWGHLLGVEHTSDDNCIMSERVEVYDKHMLEAEQIPDEYCQETLFQIEEFQKSVGK</sequence>
<dbReference type="AlphaFoldDB" id="A0A1F7X6D0"/>
<reference evidence="2 3" key="1">
    <citation type="journal article" date="2016" name="Nat. Commun.">
        <title>Thousands of microbial genomes shed light on interconnected biogeochemical processes in an aquifer system.</title>
        <authorList>
            <person name="Anantharaman K."/>
            <person name="Brown C.T."/>
            <person name="Hug L.A."/>
            <person name="Sharon I."/>
            <person name="Castelle C.J."/>
            <person name="Probst A.J."/>
            <person name="Thomas B.C."/>
            <person name="Singh A."/>
            <person name="Wilkins M.J."/>
            <person name="Karaoz U."/>
            <person name="Brodie E.L."/>
            <person name="Williams K.H."/>
            <person name="Hubbard S.S."/>
            <person name="Banfield J.F."/>
        </authorList>
    </citation>
    <scope>NUCLEOTIDE SEQUENCE [LARGE SCALE GENOMIC DNA]</scope>
</reference>
<dbReference type="EMBL" id="MGFP01000003">
    <property type="protein sequence ID" value="OGM10622.1"/>
    <property type="molecule type" value="Genomic_DNA"/>
</dbReference>
<keyword evidence="1" id="KW-1133">Transmembrane helix</keyword>
<name>A0A1F7X6D0_9BACT</name>
<dbReference type="GO" id="GO:0008237">
    <property type="term" value="F:metallopeptidase activity"/>
    <property type="evidence" value="ECO:0007669"/>
    <property type="project" value="InterPro"/>
</dbReference>
<evidence type="ECO:0008006" key="4">
    <source>
        <dbReference type="Google" id="ProtNLM"/>
    </source>
</evidence>
<dbReference type="Proteomes" id="UP000179219">
    <property type="component" value="Unassembled WGS sequence"/>
</dbReference>
<evidence type="ECO:0000313" key="2">
    <source>
        <dbReference type="EMBL" id="OGM10622.1"/>
    </source>
</evidence>
<comment type="caution">
    <text evidence="2">The sequence shown here is derived from an EMBL/GenBank/DDBJ whole genome shotgun (WGS) entry which is preliminary data.</text>
</comment>
<keyword evidence="1" id="KW-0812">Transmembrane</keyword>
<proteinExistence type="predicted"/>
<gene>
    <name evidence="2" type="ORF">A2159_01845</name>
</gene>
<accession>A0A1F7X6D0</accession>
<dbReference type="InterPro" id="IPR024079">
    <property type="entry name" value="MetalloPept_cat_dom_sf"/>
</dbReference>
<evidence type="ECO:0000313" key="3">
    <source>
        <dbReference type="Proteomes" id="UP000179219"/>
    </source>
</evidence>
<feature type="transmembrane region" description="Helical" evidence="1">
    <location>
        <begin position="6"/>
        <end position="26"/>
    </location>
</feature>
<dbReference type="Pfam" id="PF06262">
    <property type="entry name" value="Zincin_1"/>
    <property type="match status" value="1"/>
</dbReference>